<reference evidence="1 2" key="1">
    <citation type="submission" date="2017-03" db="EMBL/GenBank/DDBJ databases">
        <authorList>
            <person name="Afonso C.L."/>
            <person name="Miller P.J."/>
            <person name="Scott M.A."/>
            <person name="Spackman E."/>
            <person name="Goraichik I."/>
            <person name="Dimitrov K.M."/>
            <person name="Suarez D.L."/>
            <person name="Swayne D.E."/>
        </authorList>
    </citation>
    <scope>NUCLEOTIDE SEQUENCE [LARGE SCALE GENOMIC DNA]</scope>
    <source>
        <strain evidence="1 2">CECT 7691</strain>
    </source>
</reference>
<accession>A0A1Y5RJL0</accession>
<dbReference type="EMBL" id="FWFR01000001">
    <property type="protein sequence ID" value="SLN16381.1"/>
    <property type="molecule type" value="Genomic_DNA"/>
</dbReference>
<proteinExistence type="predicted"/>
<evidence type="ECO:0000313" key="1">
    <source>
        <dbReference type="EMBL" id="SLN16381.1"/>
    </source>
</evidence>
<name>A0A1Y5RJL0_9PROT</name>
<keyword evidence="2" id="KW-1185">Reference proteome</keyword>
<protein>
    <submittedName>
        <fullName evidence="1">Uncharacterized protein</fullName>
    </submittedName>
</protein>
<dbReference type="Proteomes" id="UP000193200">
    <property type="component" value="Unassembled WGS sequence"/>
</dbReference>
<sequence>MRRACPPNRTAGLCRKRILLIDCARIDYNP</sequence>
<dbReference type="AlphaFoldDB" id="A0A1Y5RJL0"/>
<dbReference type="InParanoid" id="A0A1Y5RJL0"/>
<organism evidence="1 2">
    <name type="scientific">Oceanibacterium hippocampi</name>
    <dbReference type="NCBI Taxonomy" id="745714"/>
    <lineage>
        <taxon>Bacteria</taxon>
        <taxon>Pseudomonadati</taxon>
        <taxon>Pseudomonadota</taxon>
        <taxon>Alphaproteobacteria</taxon>
        <taxon>Sneathiellales</taxon>
        <taxon>Sneathiellaceae</taxon>
        <taxon>Oceanibacterium</taxon>
    </lineage>
</organism>
<evidence type="ECO:0000313" key="2">
    <source>
        <dbReference type="Proteomes" id="UP000193200"/>
    </source>
</evidence>
<gene>
    <name evidence="1" type="ORF">OCH7691_00342</name>
</gene>